<comment type="caution">
    <text evidence="1">The sequence shown here is derived from an EMBL/GenBank/DDBJ whole genome shotgun (WGS) entry which is preliminary data.</text>
</comment>
<dbReference type="Proteomes" id="UP001207440">
    <property type="component" value="Unassembled WGS sequence"/>
</dbReference>
<dbReference type="AlphaFoldDB" id="A0AAP3EWC6"/>
<organism evidence="1 2">
    <name type="scientific">Riemerella anatipestifer</name>
    <name type="common">Moraxella anatipestifer</name>
    <dbReference type="NCBI Taxonomy" id="34085"/>
    <lineage>
        <taxon>Bacteria</taxon>
        <taxon>Pseudomonadati</taxon>
        <taxon>Bacteroidota</taxon>
        <taxon>Flavobacteriia</taxon>
        <taxon>Flavobacteriales</taxon>
        <taxon>Weeksellaceae</taxon>
        <taxon>Riemerella</taxon>
    </lineage>
</organism>
<accession>A0AAP3EWC6</accession>
<dbReference type="RefSeq" id="WP_064970202.1">
    <property type="nucleotide sequence ID" value="NZ_JAOTLM010000019.1"/>
</dbReference>
<proteinExistence type="predicted"/>
<evidence type="ECO:0000313" key="2">
    <source>
        <dbReference type="Proteomes" id="UP001207440"/>
    </source>
</evidence>
<reference evidence="1" key="1">
    <citation type="submission" date="2022-10" db="EMBL/GenBank/DDBJ databases">
        <title>Sifting through the core-genome to identify putative cross-protective antigens against Riemerella anatipestifer.</title>
        <authorList>
            <person name="Zheng X."/>
            <person name="Zhang W."/>
        </authorList>
    </citation>
    <scope>NUCLEOTIDE SEQUENCE</scope>
    <source>
        <strain evidence="1">ZWRA178</strain>
    </source>
</reference>
<gene>
    <name evidence="1" type="ORF">OKE68_04470</name>
</gene>
<dbReference type="EMBL" id="JAOZYT010000019">
    <property type="protein sequence ID" value="MCW0523571.1"/>
    <property type="molecule type" value="Genomic_DNA"/>
</dbReference>
<evidence type="ECO:0000313" key="1">
    <source>
        <dbReference type="EMBL" id="MCW0523571.1"/>
    </source>
</evidence>
<protein>
    <submittedName>
        <fullName evidence="1">Uncharacterized protein</fullName>
    </submittedName>
</protein>
<sequence length="62" mass="6963">MKGTNLNEILNKNITYRQYKQAVHRGQIIIVKRGYGKSPTLIDAGSPCFMRQDKPNPSTASL</sequence>
<name>A0AAP3EWC6_RIEAN</name>